<accession>A0A226DRG5</accession>
<dbReference type="FunFam" id="2.70.170.10:FF:000028">
    <property type="entry name" value="AcetylCholine Receptor"/>
    <property type="match status" value="1"/>
</dbReference>
<evidence type="ECO:0000256" key="3">
    <source>
        <dbReference type="ARBA" id="ARBA00022692"/>
    </source>
</evidence>
<keyword evidence="5" id="KW-0406">Ion transport</keyword>
<evidence type="ECO:0000256" key="9">
    <source>
        <dbReference type="ARBA" id="ARBA00023303"/>
    </source>
</evidence>
<dbReference type="GO" id="GO:0022848">
    <property type="term" value="F:acetylcholine-gated monoatomic cation-selective channel activity"/>
    <property type="evidence" value="ECO:0007669"/>
    <property type="project" value="InterPro"/>
</dbReference>
<evidence type="ECO:0000256" key="7">
    <source>
        <dbReference type="ARBA" id="ARBA00023170"/>
    </source>
</evidence>
<feature type="domain" description="Neurotransmitter-gated ion-channel ligand-binding" evidence="12">
    <location>
        <begin position="41"/>
        <end position="241"/>
    </location>
</feature>
<reference evidence="13 14" key="1">
    <citation type="submission" date="2015-12" db="EMBL/GenBank/DDBJ databases">
        <title>The genome of Folsomia candida.</title>
        <authorList>
            <person name="Faddeeva A."/>
            <person name="Derks M.F."/>
            <person name="Anvar Y."/>
            <person name="Smit S."/>
            <person name="Van Straalen N."/>
            <person name="Roelofs D."/>
        </authorList>
    </citation>
    <scope>NUCLEOTIDE SEQUENCE [LARGE SCALE GENOMIC DNA]</scope>
    <source>
        <strain evidence="13 14">VU population</strain>
        <tissue evidence="13">Whole body</tissue>
    </source>
</reference>
<dbReference type="GO" id="GO:0045211">
    <property type="term" value="C:postsynaptic membrane"/>
    <property type="evidence" value="ECO:0007669"/>
    <property type="project" value="InterPro"/>
</dbReference>
<name>A0A226DRG5_FOLCA</name>
<feature type="signal peptide" evidence="11">
    <location>
        <begin position="1"/>
        <end position="19"/>
    </location>
</feature>
<dbReference type="Gene3D" id="2.70.170.10">
    <property type="entry name" value="Neurotransmitter-gated ion-channel ligand-binding domain"/>
    <property type="match status" value="1"/>
</dbReference>
<keyword evidence="3" id="KW-0812">Transmembrane</keyword>
<dbReference type="Pfam" id="PF02931">
    <property type="entry name" value="Neur_chan_LBD"/>
    <property type="match status" value="1"/>
</dbReference>
<dbReference type="STRING" id="158441.A0A226DRG5"/>
<evidence type="ECO:0000256" key="10">
    <source>
        <dbReference type="ARBA" id="ARBA00034099"/>
    </source>
</evidence>
<organism evidence="13 14">
    <name type="scientific">Folsomia candida</name>
    <name type="common">Springtail</name>
    <dbReference type="NCBI Taxonomy" id="158441"/>
    <lineage>
        <taxon>Eukaryota</taxon>
        <taxon>Metazoa</taxon>
        <taxon>Ecdysozoa</taxon>
        <taxon>Arthropoda</taxon>
        <taxon>Hexapoda</taxon>
        <taxon>Collembola</taxon>
        <taxon>Entomobryomorpha</taxon>
        <taxon>Isotomoidea</taxon>
        <taxon>Isotomidae</taxon>
        <taxon>Proisotominae</taxon>
        <taxon>Folsomia</taxon>
    </lineage>
</organism>
<dbReference type="InterPro" id="IPR002394">
    <property type="entry name" value="Nicotinic_acetylcholine_rcpt"/>
</dbReference>
<evidence type="ECO:0000259" key="12">
    <source>
        <dbReference type="Pfam" id="PF02931"/>
    </source>
</evidence>
<dbReference type="OMA" id="VICNIRI"/>
<dbReference type="PANTHER" id="PTHR18945">
    <property type="entry name" value="NEUROTRANSMITTER GATED ION CHANNEL"/>
    <property type="match status" value="1"/>
</dbReference>
<keyword evidence="1" id="KW-0813">Transport</keyword>
<keyword evidence="4" id="KW-0770">Synapse</keyword>
<keyword evidence="7 13" id="KW-0675">Receptor</keyword>
<dbReference type="AlphaFoldDB" id="A0A226DRG5"/>
<keyword evidence="9" id="KW-0407">Ion channel</keyword>
<gene>
    <name evidence="13" type="ORF">Fcan01_17273</name>
</gene>
<comment type="caution">
    <text evidence="13">The sequence shown here is derived from an EMBL/GenBank/DDBJ whole genome shotgun (WGS) entry which is preliminary data.</text>
</comment>
<evidence type="ECO:0000256" key="8">
    <source>
        <dbReference type="ARBA" id="ARBA00023286"/>
    </source>
</evidence>
<keyword evidence="14" id="KW-1185">Reference proteome</keyword>
<evidence type="ECO:0000256" key="4">
    <source>
        <dbReference type="ARBA" id="ARBA00023018"/>
    </source>
</evidence>
<dbReference type="InterPro" id="IPR006202">
    <property type="entry name" value="Neur_chan_lig-bd"/>
</dbReference>
<comment type="subcellular location">
    <subcellularLocation>
        <location evidence="10">Synaptic cell membrane</location>
        <topology evidence="10">Multi-pass membrane protein</topology>
    </subcellularLocation>
</comment>
<dbReference type="SUPFAM" id="SSF63712">
    <property type="entry name" value="Nicotinic receptor ligand binding domain-like"/>
    <property type="match status" value="1"/>
</dbReference>
<dbReference type="InterPro" id="IPR036734">
    <property type="entry name" value="Neur_chan_lig-bd_sf"/>
</dbReference>
<sequence length="250" mass="29242">MKFFLWAVTLAILAAYSKAEVEEEVATKFKTREHAGTAERDKLFDKLFTNYHKDNYPENTTVSVGVSLMDVSFDADNDIMNTNVWMRMTWTDNRFTWDESEYHVGVLRVPAEKVWQPDITLYNGVQPNMDCFDTNTLIYPNGKVLWVPPCRLQSYCNLTLNHGPYEEQICTLKFGSWTFDGYTMGLELYVDKNNTLIDVEYYHNRKYKVTQNTAVREEKKYDCCVEPYLNVLYTIGFQRKPEGGETCEKH</sequence>
<dbReference type="EMBL" id="LNIX01000012">
    <property type="protein sequence ID" value="OXA48102.1"/>
    <property type="molecule type" value="Genomic_DNA"/>
</dbReference>
<dbReference type="GO" id="GO:0004888">
    <property type="term" value="F:transmembrane signaling receptor activity"/>
    <property type="evidence" value="ECO:0007669"/>
    <property type="project" value="InterPro"/>
</dbReference>
<dbReference type="PRINTS" id="PR00254">
    <property type="entry name" value="NICOTINICR"/>
</dbReference>
<evidence type="ECO:0000256" key="5">
    <source>
        <dbReference type="ARBA" id="ARBA00023065"/>
    </source>
</evidence>
<evidence type="ECO:0000256" key="11">
    <source>
        <dbReference type="SAM" id="SignalP"/>
    </source>
</evidence>
<proteinExistence type="predicted"/>
<dbReference type="OrthoDB" id="5975154at2759"/>
<dbReference type="InterPro" id="IPR006201">
    <property type="entry name" value="Neur_channel"/>
</dbReference>
<evidence type="ECO:0000256" key="2">
    <source>
        <dbReference type="ARBA" id="ARBA00022475"/>
    </source>
</evidence>
<evidence type="ECO:0000256" key="6">
    <source>
        <dbReference type="ARBA" id="ARBA00023136"/>
    </source>
</evidence>
<evidence type="ECO:0000256" key="1">
    <source>
        <dbReference type="ARBA" id="ARBA00022448"/>
    </source>
</evidence>
<protein>
    <submittedName>
        <fullName evidence="13">Acetylcholine receptor subunit alpha-like 1</fullName>
    </submittedName>
</protein>
<dbReference type="PRINTS" id="PR00252">
    <property type="entry name" value="NRIONCHANNEL"/>
</dbReference>
<keyword evidence="2" id="KW-1003">Cell membrane</keyword>
<evidence type="ECO:0000313" key="13">
    <source>
        <dbReference type="EMBL" id="OXA48102.1"/>
    </source>
</evidence>
<evidence type="ECO:0000313" key="14">
    <source>
        <dbReference type="Proteomes" id="UP000198287"/>
    </source>
</evidence>
<dbReference type="Proteomes" id="UP000198287">
    <property type="component" value="Unassembled WGS sequence"/>
</dbReference>
<feature type="chain" id="PRO_5012940324" evidence="11">
    <location>
        <begin position="20"/>
        <end position="250"/>
    </location>
</feature>
<keyword evidence="8" id="KW-1071">Ligand-gated ion channel</keyword>
<keyword evidence="6" id="KW-0472">Membrane</keyword>
<keyword evidence="11" id="KW-0732">Signal</keyword>